<dbReference type="InterPro" id="IPR012223">
    <property type="entry name" value="TEII"/>
</dbReference>
<evidence type="ECO:0000313" key="4">
    <source>
        <dbReference type="EMBL" id="WTP46900.1"/>
    </source>
</evidence>
<dbReference type="InterPro" id="IPR001031">
    <property type="entry name" value="Thioesterase"/>
</dbReference>
<keyword evidence="5" id="KW-1185">Reference proteome</keyword>
<organism evidence="4 5">
    <name type="scientific">Streptomyces tauricus</name>
    <dbReference type="NCBI Taxonomy" id="68274"/>
    <lineage>
        <taxon>Bacteria</taxon>
        <taxon>Bacillati</taxon>
        <taxon>Actinomycetota</taxon>
        <taxon>Actinomycetes</taxon>
        <taxon>Kitasatosporales</taxon>
        <taxon>Streptomycetaceae</taxon>
        <taxon>Streptomyces</taxon>
        <taxon>Streptomyces aurantiacus group</taxon>
    </lineage>
</organism>
<gene>
    <name evidence="4" type="ORF">OG288_00240</name>
</gene>
<feature type="domain" description="Thioesterase TesA-like" evidence="3">
    <location>
        <begin position="28"/>
        <end position="212"/>
    </location>
</feature>
<dbReference type="PANTHER" id="PTHR11487">
    <property type="entry name" value="THIOESTERASE"/>
    <property type="match status" value="1"/>
</dbReference>
<sequence>MANRPGAARQNTAVIRPKQLDDAATTLVCLGFCGGGIGPYHPWAGVVAPDVDLALVCYPGRDGRFMEDFATTWDELAEDATRTVVSAVGDRPYVLFGHSMGGWMAFDVATRLEARGSCVPDALVVSSCNAPARGLTPRDMFPARQDSDEDLMTWMRTHGLVADHVLGDPDLLEMAVEIMRADIAVRDTFHHNGAPGVTMPVQFLAGADDAVIEADAPAQWKELALGSYRHDQLPGGHFYTPEVWRTLPTRISAINLEKRPKKAPGVPSP</sequence>
<dbReference type="GO" id="GO:0016787">
    <property type="term" value="F:hydrolase activity"/>
    <property type="evidence" value="ECO:0007669"/>
    <property type="project" value="UniProtKB-KW"/>
</dbReference>
<dbReference type="SUPFAM" id="SSF53474">
    <property type="entry name" value="alpha/beta-Hydrolases"/>
    <property type="match status" value="1"/>
</dbReference>
<reference evidence="4" key="1">
    <citation type="submission" date="2022-10" db="EMBL/GenBank/DDBJ databases">
        <title>The complete genomes of actinobacterial strains from the NBC collection.</title>
        <authorList>
            <person name="Joergensen T.S."/>
            <person name="Alvarez Arevalo M."/>
            <person name="Sterndorff E.B."/>
            <person name="Faurdal D."/>
            <person name="Vuksanovic O."/>
            <person name="Mourched A.-S."/>
            <person name="Charusanti P."/>
            <person name="Shaw S."/>
            <person name="Blin K."/>
            <person name="Weber T."/>
        </authorList>
    </citation>
    <scope>NUCLEOTIDE SEQUENCE</scope>
    <source>
        <strain evidence="4">NBC_00189</strain>
    </source>
</reference>
<evidence type="ECO:0000256" key="1">
    <source>
        <dbReference type="ARBA" id="ARBA00007169"/>
    </source>
</evidence>
<keyword evidence="2 4" id="KW-0378">Hydrolase</keyword>
<dbReference type="SMART" id="SM00824">
    <property type="entry name" value="PKS_TE"/>
    <property type="match status" value="1"/>
</dbReference>
<dbReference type="InterPro" id="IPR029058">
    <property type="entry name" value="AB_hydrolase_fold"/>
</dbReference>
<evidence type="ECO:0000259" key="3">
    <source>
        <dbReference type="SMART" id="SM00824"/>
    </source>
</evidence>
<name>A0ABZ1J6D9_9ACTN</name>
<dbReference type="InterPro" id="IPR020802">
    <property type="entry name" value="TesA-like"/>
</dbReference>
<comment type="similarity">
    <text evidence="1">Belongs to the thioesterase family.</text>
</comment>
<dbReference type="Proteomes" id="UP001432166">
    <property type="component" value="Chromosome"/>
</dbReference>
<dbReference type="EMBL" id="CP108133">
    <property type="protein sequence ID" value="WTP46900.1"/>
    <property type="molecule type" value="Genomic_DNA"/>
</dbReference>
<accession>A0ABZ1J6D9</accession>
<dbReference type="RefSeq" id="WP_328936298.1">
    <property type="nucleotide sequence ID" value="NZ_CP108133.1"/>
</dbReference>
<protein>
    <submittedName>
        <fullName evidence="4">Alpha/beta fold hydrolase</fullName>
    </submittedName>
</protein>
<dbReference type="Gene3D" id="3.40.50.1820">
    <property type="entry name" value="alpha/beta hydrolase"/>
    <property type="match status" value="1"/>
</dbReference>
<dbReference type="PANTHER" id="PTHR11487:SF0">
    <property type="entry name" value="S-ACYL FATTY ACID SYNTHASE THIOESTERASE, MEDIUM CHAIN"/>
    <property type="match status" value="1"/>
</dbReference>
<evidence type="ECO:0000256" key="2">
    <source>
        <dbReference type="ARBA" id="ARBA00022801"/>
    </source>
</evidence>
<dbReference type="Pfam" id="PF00975">
    <property type="entry name" value="Thioesterase"/>
    <property type="match status" value="1"/>
</dbReference>
<proteinExistence type="inferred from homology"/>
<evidence type="ECO:0000313" key="5">
    <source>
        <dbReference type="Proteomes" id="UP001432166"/>
    </source>
</evidence>